<gene>
    <name evidence="8" type="ORF">Q604_UNBC13705G0001</name>
</gene>
<dbReference type="InterPro" id="IPR000060">
    <property type="entry name" value="BCCT_transptr"/>
</dbReference>
<comment type="subcellular location">
    <subcellularLocation>
        <location evidence="1">Cell membrane</location>
        <topology evidence="1">Multi-pass membrane protein</topology>
    </subcellularLocation>
</comment>
<organism evidence="8">
    <name type="scientific">human gut metagenome</name>
    <dbReference type="NCBI Taxonomy" id="408170"/>
    <lineage>
        <taxon>unclassified sequences</taxon>
        <taxon>metagenomes</taxon>
        <taxon>organismal metagenomes</taxon>
    </lineage>
</organism>
<accession>W1XSK8</accession>
<keyword evidence="3" id="KW-1003">Cell membrane</keyword>
<evidence type="ECO:0008006" key="9">
    <source>
        <dbReference type="Google" id="ProtNLM"/>
    </source>
</evidence>
<keyword evidence="5 7" id="KW-1133">Transmembrane helix</keyword>
<keyword evidence="4 7" id="KW-0812">Transmembrane</keyword>
<evidence type="ECO:0000256" key="1">
    <source>
        <dbReference type="ARBA" id="ARBA00004651"/>
    </source>
</evidence>
<sequence>FMFICAGLGSSTLYWGVAEWAYYYQTPGLNIAPRSQQALEFSVPYSFFHWGISAWATYTLASLIMAYHFHVRKNKGLSLSGIIAAITGVRPQGPWGKLVDLMFLIATVG</sequence>
<evidence type="ECO:0000256" key="4">
    <source>
        <dbReference type="ARBA" id="ARBA00022692"/>
    </source>
</evidence>
<keyword evidence="6 7" id="KW-0472">Membrane</keyword>
<evidence type="ECO:0000256" key="2">
    <source>
        <dbReference type="ARBA" id="ARBA00022448"/>
    </source>
</evidence>
<evidence type="ECO:0000313" key="8">
    <source>
        <dbReference type="EMBL" id="ETJ31814.1"/>
    </source>
</evidence>
<dbReference type="PANTHER" id="PTHR30047:SF12">
    <property type="entry name" value="BCCT-FAMILY TRANSPORTER"/>
    <property type="match status" value="1"/>
</dbReference>
<dbReference type="GO" id="GO:0005886">
    <property type="term" value="C:plasma membrane"/>
    <property type="evidence" value="ECO:0007669"/>
    <property type="project" value="UniProtKB-SubCell"/>
</dbReference>
<dbReference type="GO" id="GO:0022857">
    <property type="term" value="F:transmembrane transporter activity"/>
    <property type="evidence" value="ECO:0007669"/>
    <property type="project" value="InterPro"/>
</dbReference>
<evidence type="ECO:0000256" key="6">
    <source>
        <dbReference type="ARBA" id="ARBA00023136"/>
    </source>
</evidence>
<proteinExistence type="predicted"/>
<dbReference type="EMBL" id="AZMM01013705">
    <property type="protein sequence ID" value="ETJ31814.1"/>
    <property type="molecule type" value="Genomic_DNA"/>
</dbReference>
<feature type="non-terminal residue" evidence="8">
    <location>
        <position position="1"/>
    </location>
</feature>
<dbReference type="AlphaFoldDB" id="W1XSK8"/>
<feature type="transmembrane region" description="Helical" evidence="7">
    <location>
        <begin position="47"/>
        <end position="69"/>
    </location>
</feature>
<evidence type="ECO:0000256" key="5">
    <source>
        <dbReference type="ARBA" id="ARBA00022989"/>
    </source>
</evidence>
<protein>
    <recommendedName>
        <fullName evidence="9">BCCT family transporter YeaV</fullName>
    </recommendedName>
</protein>
<dbReference type="Pfam" id="PF02028">
    <property type="entry name" value="BCCT"/>
    <property type="match status" value="1"/>
</dbReference>
<dbReference type="PANTHER" id="PTHR30047">
    <property type="entry name" value="HIGH-AFFINITY CHOLINE TRANSPORT PROTEIN-RELATED"/>
    <property type="match status" value="1"/>
</dbReference>
<evidence type="ECO:0000256" key="3">
    <source>
        <dbReference type="ARBA" id="ARBA00022475"/>
    </source>
</evidence>
<reference evidence="8" key="1">
    <citation type="submission" date="2013-12" db="EMBL/GenBank/DDBJ databases">
        <title>A Varibaculum cambriense genome reconstructed from a premature infant gut community with otherwise low bacterial novelty that shifts toward anaerobic metabolism during the third week of life.</title>
        <authorList>
            <person name="Brown C.T."/>
            <person name="Sharon I."/>
            <person name="Thomas B.C."/>
            <person name="Castelle C.J."/>
            <person name="Morowitz M.J."/>
            <person name="Banfield J.F."/>
        </authorList>
    </citation>
    <scope>NUCLEOTIDE SEQUENCE</scope>
</reference>
<evidence type="ECO:0000256" key="7">
    <source>
        <dbReference type="SAM" id="Phobius"/>
    </source>
</evidence>
<name>W1XSK8_9ZZZZ</name>
<keyword evidence="2" id="KW-0813">Transport</keyword>
<comment type="caution">
    <text evidence="8">The sequence shown here is derived from an EMBL/GenBank/DDBJ whole genome shotgun (WGS) entry which is preliminary data.</text>
</comment>
<feature type="non-terminal residue" evidence="8">
    <location>
        <position position="109"/>
    </location>
</feature>